<dbReference type="Pfam" id="PF00011">
    <property type="entry name" value="HSP20"/>
    <property type="match status" value="1"/>
</dbReference>
<comment type="similarity">
    <text evidence="2 3">Belongs to the small heat shock protein (HSP20) family.</text>
</comment>
<feature type="compositionally biased region" description="Basic and acidic residues" evidence="4">
    <location>
        <begin position="710"/>
        <end position="720"/>
    </location>
</feature>
<accession>A0AAV9E3Y8</accession>
<feature type="domain" description="SHSP" evidence="5">
    <location>
        <begin position="52"/>
        <end position="168"/>
    </location>
</feature>
<proteinExistence type="inferred from homology"/>
<dbReference type="GO" id="GO:0048046">
    <property type="term" value="C:apoplast"/>
    <property type="evidence" value="ECO:0007669"/>
    <property type="project" value="TreeGrafter"/>
</dbReference>
<dbReference type="GO" id="GO:0031222">
    <property type="term" value="P:arabinan catabolic process"/>
    <property type="evidence" value="ECO:0007669"/>
    <property type="project" value="TreeGrafter"/>
</dbReference>
<evidence type="ECO:0000256" key="4">
    <source>
        <dbReference type="SAM" id="MobiDB-lite"/>
    </source>
</evidence>
<gene>
    <name evidence="6" type="primary">BXL4</name>
    <name evidence="6" type="ORF">QJS10_CPA09g00447</name>
</gene>
<organism evidence="6 7">
    <name type="scientific">Acorus calamus</name>
    <name type="common">Sweet flag</name>
    <dbReference type="NCBI Taxonomy" id="4465"/>
    <lineage>
        <taxon>Eukaryota</taxon>
        <taxon>Viridiplantae</taxon>
        <taxon>Streptophyta</taxon>
        <taxon>Embryophyta</taxon>
        <taxon>Tracheophyta</taxon>
        <taxon>Spermatophyta</taxon>
        <taxon>Magnoliopsida</taxon>
        <taxon>Liliopsida</taxon>
        <taxon>Acoraceae</taxon>
        <taxon>Acorus</taxon>
    </lineage>
</organism>
<dbReference type="Gene3D" id="2.60.40.790">
    <property type="match status" value="1"/>
</dbReference>
<dbReference type="PANTHER" id="PTHR42721:SF14">
    <property type="entry name" value="BETA-D-XYLOSIDASE 4-RELATED"/>
    <property type="match status" value="1"/>
</dbReference>
<dbReference type="Gene3D" id="3.20.20.300">
    <property type="entry name" value="Glycoside hydrolase, family 3, N-terminal domain"/>
    <property type="match status" value="1"/>
</dbReference>
<dbReference type="EMBL" id="JAUJYO010000009">
    <property type="protein sequence ID" value="KAK1308141.1"/>
    <property type="molecule type" value="Genomic_DNA"/>
</dbReference>
<dbReference type="InterPro" id="IPR001764">
    <property type="entry name" value="Glyco_hydro_3_N"/>
</dbReference>
<evidence type="ECO:0000313" key="6">
    <source>
        <dbReference type="EMBL" id="KAK1308141.1"/>
    </source>
</evidence>
<evidence type="ECO:0000256" key="3">
    <source>
        <dbReference type="RuleBase" id="RU003616"/>
    </source>
</evidence>
<evidence type="ECO:0000256" key="1">
    <source>
        <dbReference type="ARBA" id="ARBA00022801"/>
    </source>
</evidence>
<dbReference type="GO" id="GO:0045493">
    <property type="term" value="P:xylan catabolic process"/>
    <property type="evidence" value="ECO:0007669"/>
    <property type="project" value="InterPro"/>
</dbReference>
<evidence type="ECO:0000256" key="2">
    <source>
        <dbReference type="PROSITE-ProRule" id="PRU00285"/>
    </source>
</evidence>
<dbReference type="GO" id="GO:0046556">
    <property type="term" value="F:alpha-L-arabinofuranosidase activity"/>
    <property type="evidence" value="ECO:0007669"/>
    <property type="project" value="TreeGrafter"/>
</dbReference>
<comment type="caution">
    <text evidence="6">The sequence shown here is derived from an EMBL/GenBank/DDBJ whole genome shotgun (WGS) entry which is preliminary data.</text>
</comment>
<protein>
    <submittedName>
        <fullName evidence="6">Beta-D-xylosidase 4</fullName>
    </submittedName>
</protein>
<reference evidence="6" key="2">
    <citation type="submission" date="2023-06" db="EMBL/GenBank/DDBJ databases">
        <authorList>
            <person name="Ma L."/>
            <person name="Liu K.-W."/>
            <person name="Li Z."/>
            <person name="Hsiao Y.-Y."/>
            <person name="Qi Y."/>
            <person name="Fu T."/>
            <person name="Tang G."/>
            <person name="Zhang D."/>
            <person name="Sun W.-H."/>
            <person name="Liu D.-K."/>
            <person name="Li Y."/>
            <person name="Chen G.-Z."/>
            <person name="Liu X.-D."/>
            <person name="Liao X.-Y."/>
            <person name="Jiang Y.-T."/>
            <person name="Yu X."/>
            <person name="Hao Y."/>
            <person name="Huang J."/>
            <person name="Zhao X.-W."/>
            <person name="Ke S."/>
            <person name="Chen Y.-Y."/>
            <person name="Wu W.-L."/>
            <person name="Hsu J.-L."/>
            <person name="Lin Y.-F."/>
            <person name="Huang M.-D."/>
            <person name="Li C.-Y."/>
            <person name="Huang L."/>
            <person name="Wang Z.-W."/>
            <person name="Zhao X."/>
            <person name="Zhong W.-Y."/>
            <person name="Peng D.-H."/>
            <person name="Ahmad S."/>
            <person name="Lan S."/>
            <person name="Zhang J.-S."/>
            <person name="Tsai W.-C."/>
            <person name="Van De Peer Y."/>
            <person name="Liu Z.-J."/>
        </authorList>
    </citation>
    <scope>NUCLEOTIDE SEQUENCE</scope>
    <source>
        <strain evidence="6">CP</strain>
        <tissue evidence="6">Leaves</tissue>
    </source>
</reference>
<dbReference type="InterPro" id="IPR017853">
    <property type="entry name" value="GH"/>
</dbReference>
<evidence type="ECO:0000313" key="7">
    <source>
        <dbReference type="Proteomes" id="UP001180020"/>
    </source>
</evidence>
<keyword evidence="7" id="KW-1185">Reference proteome</keyword>
<dbReference type="GO" id="GO:0009044">
    <property type="term" value="F:xylan 1,4-beta-xylosidase activity"/>
    <property type="evidence" value="ECO:0007669"/>
    <property type="project" value="InterPro"/>
</dbReference>
<dbReference type="SUPFAM" id="SSF51445">
    <property type="entry name" value="(Trans)glycosidases"/>
    <property type="match status" value="1"/>
</dbReference>
<name>A0AAV9E3Y8_ACOCL</name>
<dbReference type="InterPro" id="IPR044993">
    <property type="entry name" value="BXL"/>
</dbReference>
<feature type="compositionally biased region" description="Basic and acidic residues" evidence="4">
    <location>
        <begin position="665"/>
        <end position="678"/>
    </location>
</feature>
<feature type="region of interest" description="Disordered" evidence="4">
    <location>
        <begin position="634"/>
        <end position="746"/>
    </location>
</feature>
<dbReference type="AlphaFoldDB" id="A0AAV9E3Y8"/>
<dbReference type="InterPro" id="IPR002068">
    <property type="entry name" value="A-crystallin/Hsp20_dom"/>
</dbReference>
<sequence length="746" mass="81846">MASLIPWVGGSRAFDPFSTDMLDPFDFGSGGGAWGLWDPTSRGRLGTRGDDPTTAIARTYVDWVETDTAHVFRADIPGVRREEVKVQVEDGNVLQISGERTREEEDTGDTWHRVERRKGSFMRRFRLPENAEMEAVTCSLDHGVLTVNVPKKKPTPAQRNVMGSTEESPKTNSEEASLILYQMTSIPDFLPILSIIPESVNLTEKQIDTRHGGDSNTYLAVYLNGKSPRYACDNTKNPNLISYGFCNTSLSVGERVSDLVKRLSLEEKVTFLVDKAGLLPRLSIPSYEWWSEGLHGVSYVGPGTNFSILVPGATSFPQVILTAASFNSHLFEAIGKVVSTEARAMYNVGLAGLTFWSPNINILRDPRWGRAQETPGEDPVLSGKYAAAYVRGLQQADDPNKLKVAACCKHYTAYDLDNWKGIDRYHFNAKVTKQDMDDTFQPPFKSCVTEGNAASVMCSYNQVNGVPTCADPDLLAGVVRREWKLNGWISLLSSFHCFNSSTCSYDGGGKKKEKTRGWTIDGCFGVLWSGGPWRRWGLPPLYPSLLPQVLQWQAVKPVRNKSNPKLMSNAMKQSSFRPHEGQISAHLQQETTPLPIIASSSSSNVAVAIPQVKEGQMEANPQVKEGQVETDPLVKEGQTKGTTLPLQKIHEGGGPIIDLFPSSTVKDHDSPSLTKAHEVPNLGASQKGGNKKSKQKNGPGSKKGNNKGSDLIKDFFKDLADDNSTPNRSSSVPSIKSPLPKGGKRD</sequence>
<dbReference type="CDD" id="cd06472">
    <property type="entry name" value="ACD_ScHsp26_like"/>
    <property type="match status" value="1"/>
</dbReference>
<dbReference type="PROSITE" id="PS01031">
    <property type="entry name" value="SHSP"/>
    <property type="match status" value="1"/>
</dbReference>
<reference evidence="6" key="1">
    <citation type="journal article" date="2023" name="Nat. Commun.">
        <title>Diploid and tetraploid genomes of Acorus and the evolution of monocots.</title>
        <authorList>
            <person name="Ma L."/>
            <person name="Liu K.W."/>
            <person name="Li Z."/>
            <person name="Hsiao Y.Y."/>
            <person name="Qi Y."/>
            <person name="Fu T."/>
            <person name="Tang G.D."/>
            <person name="Zhang D."/>
            <person name="Sun W.H."/>
            <person name="Liu D.K."/>
            <person name="Li Y."/>
            <person name="Chen G.Z."/>
            <person name="Liu X.D."/>
            <person name="Liao X.Y."/>
            <person name="Jiang Y.T."/>
            <person name="Yu X."/>
            <person name="Hao Y."/>
            <person name="Huang J."/>
            <person name="Zhao X.W."/>
            <person name="Ke S."/>
            <person name="Chen Y.Y."/>
            <person name="Wu W.L."/>
            <person name="Hsu J.L."/>
            <person name="Lin Y.F."/>
            <person name="Huang M.D."/>
            <person name="Li C.Y."/>
            <person name="Huang L."/>
            <person name="Wang Z.W."/>
            <person name="Zhao X."/>
            <person name="Zhong W.Y."/>
            <person name="Peng D.H."/>
            <person name="Ahmad S."/>
            <person name="Lan S."/>
            <person name="Zhang J.S."/>
            <person name="Tsai W.C."/>
            <person name="Van de Peer Y."/>
            <person name="Liu Z.J."/>
        </authorList>
    </citation>
    <scope>NUCLEOTIDE SEQUENCE</scope>
    <source>
        <strain evidence="6">CP</strain>
    </source>
</reference>
<dbReference type="PANTHER" id="PTHR42721">
    <property type="entry name" value="SUGAR HYDROLASE-RELATED"/>
    <property type="match status" value="1"/>
</dbReference>
<keyword evidence="1" id="KW-0378">Hydrolase</keyword>
<dbReference type="SUPFAM" id="SSF49764">
    <property type="entry name" value="HSP20-like chaperones"/>
    <property type="match status" value="1"/>
</dbReference>
<feature type="compositionally biased region" description="Polar residues" evidence="4">
    <location>
        <begin position="722"/>
        <end position="734"/>
    </location>
</feature>
<dbReference type="Pfam" id="PF00933">
    <property type="entry name" value="Glyco_hydro_3"/>
    <property type="match status" value="1"/>
</dbReference>
<feature type="compositionally biased region" description="Low complexity" evidence="4">
    <location>
        <begin position="696"/>
        <end position="709"/>
    </location>
</feature>
<dbReference type="Proteomes" id="UP001180020">
    <property type="component" value="Unassembled WGS sequence"/>
</dbReference>
<feature type="compositionally biased region" description="Polar residues" evidence="4">
    <location>
        <begin position="157"/>
        <end position="166"/>
    </location>
</feature>
<dbReference type="InterPro" id="IPR036962">
    <property type="entry name" value="Glyco_hydro_3_N_sf"/>
</dbReference>
<dbReference type="InterPro" id="IPR008978">
    <property type="entry name" value="HSP20-like_chaperone"/>
</dbReference>
<evidence type="ECO:0000259" key="5">
    <source>
        <dbReference type="PROSITE" id="PS01031"/>
    </source>
</evidence>
<feature type="region of interest" description="Disordered" evidence="4">
    <location>
        <begin position="149"/>
        <end position="171"/>
    </location>
</feature>